<keyword evidence="4" id="KW-1185">Reference proteome</keyword>
<accession>A0A7Y7UT30</accession>
<evidence type="ECO:0000313" key="1">
    <source>
        <dbReference type="EMBL" id="NNG54929.1"/>
    </source>
</evidence>
<dbReference type="InterPro" id="IPR050194">
    <property type="entry name" value="Glycosyltransferase_grp1"/>
</dbReference>
<dbReference type="GO" id="GO:0016757">
    <property type="term" value="F:glycosyltransferase activity"/>
    <property type="evidence" value="ECO:0007669"/>
    <property type="project" value="TreeGrafter"/>
</dbReference>
<dbReference type="EMBL" id="JABYQV010000014">
    <property type="protein sequence ID" value="NVP32386.1"/>
    <property type="molecule type" value="Genomic_DNA"/>
</dbReference>
<sequence length="390" mass="41227">MRVQAAFFLDGNDPLGGVSLWSLRIARALVRSAGAAAIGLNDGEPAAPYSASLLDGFTVSRATVTGAEQPGLPFGNTVGAWDDLSPDAQRCAATTDVFFPNYFEFAFRLAATARLAGHPARVVAMCHTDEPYYYHLLTKYAPVITRFVAVSRRCYQSLEQALPSRIADMVYLPYGTEMPVASPAIRPPEVPIRLLHVGRLEQRQKRVLDLVPLTRGLTASGCPFDLRIVGDGSCRDALSAALGDLPASVTFVGVKTGDALRAEYRRADVLVMPSETEGLSFVLLEAMSHGVVPVVSRVSGSEDLVESGVNGDLFDVGDLAAATAAICALAADRASLGAAGKRARDTIAADYTWDRHVAAIGEQIAIARAAPAISADAAKRVLACGTYFAG</sequence>
<dbReference type="AlphaFoldDB" id="A0A7Y7UT30"/>
<dbReference type="SUPFAM" id="SSF53756">
    <property type="entry name" value="UDP-Glycosyltransferase/glycogen phosphorylase"/>
    <property type="match status" value="1"/>
</dbReference>
<gene>
    <name evidence="1" type="ORF">HKX05_16385</name>
    <name evidence="2" type="ORF">HLV41_15195</name>
</gene>
<organism evidence="2 3">
    <name type="scientific">Sphingomonas sanguinis</name>
    <dbReference type="NCBI Taxonomy" id="33051"/>
    <lineage>
        <taxon>Bacteria</taxon>
        <taxon>Pseudomonadati</taxon>
        <taxon>Pseudomonadota</taxon>
        <taxon>Alphaproteobacteria</taxon>
        <taxon>Sphingomonadales</taxon>
        <taxon>Sphingomonadaceae</taxon>
        <taxon>Sphingomonas</taxon>
    </lineage>
</organism>
<dbReference type="Pfam" id="PF13692">
    <property type="entry name" value="Glyco_trans_1_4"/>
    <property type="match status" value="1"/>
</dbReference>
<evidence type="ECO:0000313" key="2">
    <source>
        <dbReference type="EMBL" id="NVP32386.1"/>
    </source>
</evidence>
<comment type="caution">
    <text evidence="2">The sequence shown here is derived from an EMBL/GenBank/DDBJ whole genome shotgun (WGS) entry which is preliminary data.</text>
</comment>
<reference evidence="3 4" key="1">
    <citation type="submission" date="2020-05" db="EMBL/GenBank/DDBJ databases">
        <title>Draft Genome Sequences of Sphingomonas sp. Isolated from the International Space Station.</title>
        <authorList>
            <person name="Bijlani S."/>
            <person name="Singh N.K."/>
            <person name="Mason C.E."/>
            <person name="Wang C.C."/>
            <person name="Venkateswaran K."/>
        </authorList>
    </citation>
    <scope>NUCLEOTIDE SEQUENCE [LARGE SCALE GENOMIC DNA]</scope>
    <source>
        <strain evidence="1 4">IIF7SW-B5</strain>
        <strain evidence="2">ISS-IIF7SWP</strain>
    </source>
</reference>
<evidence type="ECO:0000313" key="3">
    <source>
        <dbReference type="Proteomes" id="UP000531581"/>
    </source>
</evidence>
<dbReference type="PANTHER" id="PTHR45947">
    <property type="entry name" value="SULFOQUINOVOSYL TRANSFERASE SQD2"/>
    <property type="match status" value="1"/>
</dbReference>
<evidence type="ECO:0000313" key="4">
    <source>
        <dbReference type="Proteomes" id="UP000557656"/>
    </source>
</evidence>
<dbReference type="EMBL" id="JABEOV010000024">
    <property type="protein sequence ID" value="NNG54929.1"/>
    <property type="molecule type" value="Genomic_DNA"/>
</dbReference>
<name>A0A7Y7UT30_9SPHN</name>
<dbReference type="Proteomes" id="UP000531581">
    <property type="component" value="Unassembled WGS sequence"/>
</dbReference>
<dbReference type="Gene3D" id="3.40.50.2000">
    <property type="entry name" value="Glycogen Phosphorylase B"/>
    <property type="match status" value="2"/>
</dbReference>
<dbReference type="RefSeq" id="WP_170172187.1">
    <property type="nucleotide sequence ID" value="NZ_JABEOV010000024.1"/>
</dbReference>
<keyword evidence="2" id="KW-0808">Transferase</keyword>
<protein>
    <submittedName>
        <fullName evidence="2">Glycosyltransferase family 4 protein</fullName>
    </submittedName>
</protein>
<dbReference type="Proteomes" id="UP000557656">
    <property type="component" value="Unassembled WGS sequence"/>
</dbReference>
<dbReference type="PANTHER" id="PTHR45947:SF3">
    <property type="entry name" value="SULFOQUINOVOSYL TRANSFERASE SQD2"/>
    <property type="match status" value="1"/>
</dbReference>
<dbReference type="CDD" id="cd03801">
    <property type="entry name" value="GT4_PimA-like"/>
    <property type="match status" value="1"/>
</dbReference>
<proteinExistence type="predicted"/>